<reference evidence="13 14" key="1">
    <citation type="submission" date="2024-04" db="EMBL/GenBank/DDBJ databases">
        <title>Novel genus in family Flammeovirgaceae.</title>
        <authorList>
            <person name="Nguyen T.H."/>
            <person name="Vuong T.Q."/>
            <person name="Le H."/>
            <person name="Kim S.-G."/>
        </authorList>
    </citation>
    <scope>NUCLEOTIDE SEQUENCE [LARGE SCALE GENOMIC DNA]</scope>
    <source>
        <strain evidence="13 14">JCM 23209</strain>
    </source>
</reference>
<accession>A0AAW9S0F0</accession>
<dbReference type="RefSeq" id="WP_346823431.1">
    <property type="nucleotide sequence ID" value="NZ_JBDKWZ010000015.1"/>
</dbReference>
<comment type="catalytic activity">
    <reaction evidence="1">
        <text>Transfers a segment of a (1-&gt;4)-alpha-D-glucan to a new position in an acceptor, which may be glucose or a (1-&gt;4)-alpha-D-glucan.</text>
        <dbReference type="EC" id="2.4.1.25"/>
    </reaction>
</comment>
<evidence type="ECO:0000256" key="7">
    <source>
        <dbReference type="ARBA" id="ARBA00022676"/>
    </source>
</evidence>
<dbReference type="Pfam" id="PF02446">
    <property type="entry name" value="Glyco_hydro_77"/>
    <property type="match status" value="1"/>
</dbReference>
<dbReference type="GO" id="GO:0005975">
    <property type="term" value="P:carbohydrate metabolic process"/>
    <property type="evidence" value="ECO:0007669"/>
    <property type="project" value="InterPro"/>
</dbReference>
<dbReference type="PROSITE" id="PS51166">
    <property type="entry name" value="CBM20"/>
    <property type="match status" value="2"/>
</dbReference>
<name>A0AAW9S0F0_9BACT</name>
<feature type="domain" description="CBM20" evidence="12">
    <location>
        <begin position="134"/>
        <end position="250"/>
    </location>
</feature>
<dbReference type="Gene3D" id="3.20.20.80">
    <property type="entry name" value="Glycosidases"/>
    <property type="match status" value="2"/>
</dbReference>
<dbReference type="InterPro" id="IPR003385">
    <property type="entry name" value="Glyco_hydro_77"/>
</dbReference>
<evidence type="ECO:0000256" key="10">
    <source>
        <dbReference type="ARBA" id="ARBA00031423"/>
    </source>
</evidence>
<dbReference type="GO" id="GO:0004134">
    <property type="term" value="F:4-alpha-glucanotransferase activity"/>
    <property type="evidence" value="ECO:0007669"/>
    <property type="project" value="UniProtKB-EC"/>
</dbReference>
<gene>
    <name evidence="13" type="ORF">AAG747_22205</name>
</gene>
<dbReference type="SMART" id="SM01065">
    <property type="entry name" value="CBM_2"/>
    <property type="match status" value="2"/>
</dbReference>
<comment type="similarity">
    <text evidence="3">Belongs to the disproportionating enzyme family.</text>
</comment>
<evidence type="ECO:0000256" key="8">
    <source>
        <dbReference type="ARBA" id="ARBA00022679"/>
    </source>
</evidence>
<dbReference type="Gene3D" id="2.60.40.10">
    <property type="entry name" value="Immunoglobulins"/>
    <property type="match status" value="2"/>
</dbReference>
<organism evidence="13 14">
    <name type="scientific">Rapidithrix thailandica</name>
    <dbReference type="NCBI Taxonomy" id="413964"/>
    <lineage>
        <taxon>Bacteria</taxon>
        <taxon>Pseudomonadati</taxon>
        <taxon>Bacteroidota</taxon>
        <taxon>Cytophagia</taxon>
        <taxon>Cytophagales</taxon>
        <taxon>Flammeovirgaceae</taxon>
        <taxon>Rapidithrix</taxon>
    </lineage>
</organism>
<dbReference type="InterPro" id="IPR017853">
    <property type="entry name" value="GH"/>
</dbReference>
<dbReference type="PANTHER" id="PTHR32518:SF3">
    <property type="entry name" value="4-ALPHA-GLUCANOTRANSFERASE"/>
    <property type="match status" value="1"/>
</dbReference>
<dbReference type="EMBL" id="JBDKWZ010000015">
    <property type="protein sequence ID" value="MEN7550649.1"/>
    <property type="molecule type" value="Genomic_DNA"/>
</dbReference>
<dbReference type="InterPro" id="IPR002044">
    <property type="entry name" value="CBM20"/>
</dbReference>
<keyword evidence="6" id="KW-0963">Cytoplasm</keyword>
<keyword evidence="9" id="KW-0119">Carbohydrate metabolism</keyword>
<evidence type="ECO:0000259" key="12">
    <source>
        <dbReference type="PROSITE" id="PS51166"/>
    </source>
</evidence>
<dbReference type="GO" id="GO:2001070">
    <property type="term" value="F:starch binding"/>
    <property type="evidence" value="ECO:0007669"/>
    <property type="project" value="InterPro"/>
</dbReference>
<dbReference type="AlphaFoldDB" id="A0AAW9S0F0"/>
<keyword evidence="7 13" id="KW-0328">Glycosyltransferase</keyword>
<dbReference type="Proteomes" id="UP001403385">
    <property type="component" value="Unassembled WGS sequence"/>
</dbReference>
<dbReference type="PANTHER" id="PTHR32518">
    <property type="match status" value="1"/>
</dbReference>
<keyword evidence="8 13" id="KW-0808">Transferase</keyword>
<evidence type="ECO:0000256" key="5">
    <source>
        <dbReference type="ARBA" id="ARBA00020295"/>
    </source>
</evidence>
<dbReference type="InterPro" id="IPR013783">
    <property type="entry name" value="Ig-like_fold"/>
</dbReference>
<dbReference type="InterPro" id="IPR013784">
    <property type="entry name" value="Carb-bd-like_fold"/>
</dbReference>
<dbReference type="Pfam" id="PF00686">
    <property type="entry name" value="CBM_20"/>
    <property type="match status" value="2"/>
</dbReference>
<evidence type="ECO:0000256" key="1">
    <source>
        <dbReference type="ARBA" id="ARBA00000439"/>
    </source>
</evidence>
<evidence type="ECO:0000256" key="3">
    <source>
        <dbReference type="ARBA" id="ARBA00005684"/>
    </source>
</evidence>
<keyword evidence="14" id="KW-1185">Reference proteome</keyword>
<dbReference type="SUPFAM" id="SSF49452">
    <property type="entry name" value="Starch-binding domain-like"/>
    <property type="match status" value="2"/>
</dbReference>
<feature type="domain" description="CBM20" evidence="12">
    <location>
        <begin position="1"/>
        <end position="101"/>
    </location>
</feature>
<evidence type="ECO:0000313" key="13">
    <source>
        <dbReference type="EMBL" id="MEN7550649.1"/>
    </source>
</evidence>
<dbReference type="EC" id="2.4.1.25" evidence="4"/>
<comment type="subcellular location">
    <subcellularLocation>
        <location evidence="2">Cytoplasm</location>
    </subcellularLocation>
</comment>
<dbReference type="SUPFAM" id="SSF51445">
    <property type="entry name" value="(Trans)glycosidases"/>
    <property type="match status" value="1"/>
</dbReference>
<protein>
    <recommendedName>
        <fullName evidence="5">4-alpha-glucanotransferase</fullName>
        <ecNumber evidence="4">2.4.1.25</ecNumber>
    </recommendedName>
    <alternativeName>
        <fullName evidence="10">Amylomaltase</fullName>
    </alternativeName>
    <alternativeName>
        <fullName evidence="11">Disproportionating enzyme</fullName>
    </alternativeName>
</protein>
<proteinExistence type="inferred from homology"/>
<evidence type="ECO:0000256" key="11">
    <source>
        <dbReference type="ARBA" id="ARBA00031501"/>
    </source>
</evidence>
<evidence type="ECO:0000256" key="6">
    <source>
        <dbReference type="ARBA" id="ARBA00022490"/>
    </source>
</evidence>
<evidence type="ECO:0000256" key="2">
    <source>
        <dbReference type="ARBA" id="ARBA00004496"/>
    </source>
</evidence>
<evidence type="ECO:0000256" key="4">
    <source>
        <dbReference type="ARBA" id="ARBA00012560"/>
    </source>
</evidence>
<dbReference type="GO" id="GO:0005737">
    <property type="term" value="C:cytoplasm"/>
    <property type="evidence" value="ECO:0007669"/>
    <property type="project" value="UniProtKB-SubCell"/>
</dbReference>
<comment type="caution">
    <text evidence="13">The sequence shown here is derived from an EMBL/GenBank/DDBJ whole genome shotgun (WGS) entry which is preliminary data.</text>
</comment>
<evidence type="ECO:0000313" key="14">
    <source>
        <dbReference type="Proteomes" id="UP001403385"/>
    </source>
</evidence>
<dbReference type="CDD" id="cd05467">
    <property type="entry name" value="CBM20"/>
    <property type="match status" value="1"/>
</dbReference>
<sequence length="913" mass="107671">MIRLHFQIHYHTQWGQRLFIIGNIPELGSGNPEQALEMLSQGEGSWHFTLSLDPEQLNFPLEYRYIVRGEQGALHEWGENRKLQLNPVTSHQIEIYDQWRAAGLPQNVFYTAPFANVFMNIKTSKGKPGRKPAPKKLQKSLYRFQIQVPQLSPQYQLCLLGSDPALGAWQEEHALVLDSGGYPFLKTEVSLEDRTGAIEYKYGIYDRANKRVLRWEYGENRRLHPVPMEEETALHLVSDEQFRDEHPWKAAGVAIPVFSLRSKNSLGVGEFLDLKLMVDWAKKVGLKMIQVLPVNDTVALHTWLDSYPYKAISVFALHPIYLNIDALGQLSANVTQEIILRQKEILNRKEAVDYQAVMKIKSRFYKLIFDEVKEEFLADKDFQRFFKANEEWLRPYAAFSYLRDLYGTTDYREWHEYAEFDVQRIEELTQESTPHFPDIAVHYFIQYHLHKQLLEASEYARDNGVVLKGDIPIGISRFSVDAWMYPDKFNLESQAGAPPDAFSLTGQNWQFPTYNWPEMAKDQYAWWRKRMQKMSEYFDVYRIDHILGFFRIWEIPVEHVDGLLGYFNPSMPFHKDELTSRGIWFDYDRLCKPYIREHMLADLFGEERNHVVETFLDEYKPGHFQFKKELDTQRKIDAFLEVGEEAPLEERAHKEDLKAKLFSLLAEVIFLEAPFTNGEAFNPRHSLHTSYTYRELDHHTQQRLNELYIDYFYKRHEEFWKQEALKKLPVITQATNMLVCGEDLGMVPDCVPPTMRDLGLLTLEIQRMPKNPQVEFGHPKDYPYMSVCSTSSHDMSTVRGWWEEDRMQTQRFYNHILGHHGNAPYACESWIVRDIIVQHLYSPSMWAVFPWQDLLGMDEHLRRPDVYAERINVPGNPRNYWKYRMHINLEELMEETNFNTRLKELLEQSGRNL</sequence>
<evidence type="ECO:0000256" key="9">
    <source>
        <dbReference type="ARBA" id="ARBA00023277"/>
    </source>
</evidence>